<dbReference type="CDD" id="cd07067">
    <property type="entry name" value="HP_PGM_like"/>
    <property type="match status" value="1"/>
</dbReference>
<comment type="caution">
    <text evidence="1">The sequence shown here is derived from an EMBL/GenBank/DDBJ whole genome shotgun (WGS) entry which is preliminary data.</text>
</comment>
<dbReference type="InterPro" id="IPR050275">
    <property type="entry name" value="PGM_Phosphatase"/>
</dbReference>
<protein>
    <submittedName>
        <fullName evidence="1">Histidine phosphatase family protein</fullName>
    </submittedName>
</protein>
<evidence type="ECO:0000313" key="2">
    <source>
        <dbReference type="Proteomes" id="UP001501581"/>
    </source>
</evidence>
<evidence type="ECO:0000313" key="1">
    <source>
        <dbReference type="EMBL" id="GAA1089938.1"/>
    </source>
</evidence>
<proteinExistence type="predicted"/>
<dbReference type="SMART" id="SM00855">
    <property type="entry name" value="PGAM"/>
    <property type="match status" value="1"/>
</dbReference>
<sequence length="205" mass="22051">MSRRLVWLRHGQTAWNLARRVQGHTDIELDDAGHEQAAAAGSWVAGFGASQLWSSDLARARQTAAYVAKESGLDVVGDERLREFDLGERSGIFLDDYQERFAEEYAAFQGGDFSVVPGAETPEVVAVRLRGVAPEILAALGQGETAVVVSHGTAIRTAVLALTGMPLDLNQLRVLPNCGVAVLEQRADDPALMRLVAYGLRAPNA</sequence>
<accession>A0ABP4E3D7</accession>
<dbReference type="Pfam" id="PF00300">
    <property type="entry name" value="His_Phos_1"/>
    <property type="match status" value="1"/>
</dbReference>
<dbReference type="InterPro" id="IPR013078">
    <property type="entry name" value="His_Pase_superF_clade-1"/>
</dbReference>
<dbReference type="InterPro" id="IPR029033">
    <property type="entry name" value="His_PPase_superfam"/>
</dbReference>
<dbReference type="PANTHER" id="PTHR48100">
    <property type="entry name" value="BROAD-SPECIFICITY PHOSPHATASE YOR283W-RELATED"/>
    <property type="match status" value="1"/>
</dbReference>
<dbReference type="EMBL" id="BAAALG010000001">
    <property type="protein sequence ID" value="GAA1089938.1"/>
    <property type="molecule type" value="Genomic_DNA"/>
</dbReference>
<organism evidence="1 2">
    <name type="scientific">Nocardioides dubius</name>
    <dbReference type="NCBI Taxonomy" id="317019"/>
    <lineage>
        <taxon>Bacteria</taxon>
        <taxon>Bacillati</taxon>
        <taxon>Actinomycetota</taxon>
        <taxon>Actinomycetes</taxon>
        <taxon>Propionibacteriales</taxon>
        <taxon>Nocardioidaceae</taxon>
        <taxon>Nocardioides</taxon>
    </lineage>
</organism>
<keyword evidence="2" id="KW-1185">Reference proteome</keyword>
<dbReference type="Gene3D" id="3.40.50.1240">
    <property type="entry name" value="Phosphoglycerate mutase-like"/>
    <property type="match status" value="1"/>
</dbReference>
<dbReference type="PANTHER" id="PTHR48100:SF62">
    <property type="entry name" value="GLUCOSYL-3-PHOSPHOGLYCERATE PHOSPHATASE"/>
    <property type="match status" value="1"/>
</dbReference>
<name>A0ABP4E3D7_9ACTN</name>
<dbReference type="Proteomes" id="UP001501581">
    <property type="component" value="Unassembled WGS sequence"/>
</dbReference>
<dbReference type="SUPFAM" id="SSF53254">
    <property type="entry name" value="Phosphoglycerate mutase-like"/>
    <property type="match status" value="1"/>
</dbReference>
<reference evidence="2" key="1">
    <citation type="journal article" date="2019" name="Int. J. Syst. Evol. Microbiol.">
        <title>The Global Catalogue of Microorganisms (GCM) 10K type strain sequencing project: providing services to taxonomists for standard genome sequencing and annotation.</title>
        <authorList>
            <consortium name="The Broad Institute Genomics Platform"/>
            <consortium name="The Broad Institute Genome Sequencing Center for Infectious Disease"/>
            <person name="Wu L."/>
            <person name="Ma J."/>
        </authorList>
    </citation>
    <scope>NUCLEOTIDE SEQUENCE [LARGE SCALE GENOMIC DNA]</scope>
    <source>
        <strain evidence="2">JCM 13008</strain>
    </source>
</reference>
<gene>
    <name evidence="1" type="ORF">GCM10009668_00470</name>
</gene>
<dbReference type="RefSeq" id="WP_343989950.1">
    <property type="nucleotide sequence ID" value="NZ_BAAALG010000001.1"/>
</dbReference>